<accession>A0A1H8B7R0</accession>
<evidence type="ECO:0000256" key="3">
    <source>
        <dbReference type="ARBA" id="ARBA00022833"/>
    </source>
</evidence>
<evidence type="ECO:0000259" key="4">
    <source>
        <dbReference type="PROSITE" id="PS51891"/>
    </source>
</evidence>
<evidence type="ECO:0000256" key="1">
    <source>
        <dbReference type="ARBA" id="ARBA00005495"/>
    </source>
</evidence>
<dbReference type="Proteomes" id="UP000183898">
    <property type="component" value="Unassembled WGS sequence"/>
</dbReference>
<sequence length="133" mass="15086">MLETYRGSCHCGAVTFEADLDLTQSSFRCNCSICRRTRFWPAIAKPENFRLLTGESELTQYAFNTRKNHHYFCKHCGVRCFGVGNETPIGKMYGVNLGCLTDVTDEMLSKIPVTYVDGLHDKWSSSPAFFSHL</sequence>
<dbReference type="PANTHER" id="PTHR28620">
    <property type="entry name" value="CENTROMERE PROTEIN V"/>
    <property type="match status" value="1"/>
</dbReference>
<protein>
    <submittedName>
        <fullName evidence="5">Uncharacterized conserved protein</fullName>
    </submittedName>
</protein>
<dbReference type="InterPro" id="IPR006913">
    <property type="entry name" value="CENP-V/GFA"/>
</dbReference>
<dbReference type="SUPFAM" id="SSF51316">
    <property type="entry name" value="Mss4-like"/>
    <property type="match status" value="1"/>
</dbReference>
<dbReference type="GO" id="GO:0016846">
    <property type="term" value="F:carbon-sulfur lyase activity"/>
    <property type="evidence" value="ECO:0007669"/>
    <property type="project" value="InterPro"/>
</dbReference>
<keyword evidence="3" id="KW-0862">Zinc</keyword>
<organism evidence="5 6">
    <name type="scientific">Nitrosospira multiformis</name>
    <dbReference type="NCBI Taxonomy" id="1231"/>
    <lineage>
        <taxon>Bacteria</taxon>
        <taxon>Pseudomonadati</taxon>
        <taxon>Pseudomonadota</taxon>
        <taxon>Betaproteobacteria</taxon>
        <taxon>Nitrosomonadales</taxon>
        <taxon>Nitrosomonadaceae</taxon>
        <taxon>Nitrosospira</taxon>
    </lineage>
</organism>
<dbReference type="RefSeq" id="WP_074743676.1">
    <property type="nucleotide sequence ID" value="NZ_FOCT01000001.1"/>
</dbReference>
<dbReference type="InterPro" id="IPR011057">
    <property type="entry name" value="Mss4-like_sf"/>
</dbReference>
<name>A0A1H8B7R0_9PROT</name>
<keyword evidence="2" id="KW-0479">Metal-binding</keyword>
<feature type="domain" description="CENP-V/GFA" evidence="4">
    <location>
        <begin position="5"/>
        <end position="124"/>
    </location>
</feature>
<evidence type="ECO:0000313" key="6">
    <source>
        <dbReference type="Proteomes" id="UP000183898"/>
    </source>
</evidence>
<dbReference type="InterPro" id="IPR052355">
    <property type="entry name" value="CENP-V-like"/>
</dbReference>
<dbReference type="PANTHER" id="PTHR28620:SF1">
    <property type="entry name" value="CENP-V_GFA DOMAIN-CONTAINING PROTEIN"/>
    <property type="match status" value="1"/>
</dbReference>
<dbReference type="PROSITE" id="PS51891">
    <property type="entry name" value="CENP_V_GFA"/>
    <property type="match status" value="1"/>
</dbReference>
<dbReference type="EMBL" id="FOCT01000001">
    <property type="protein sequence ID" value="SEM78118.1"/>
    <property type="molecule type" value="Genomic_DNA"/>
</dbReference>
<evidence type="ECO:0000313" key="5">
    <source>
        <dbReference type="EMBL" id="SEM78118.1"/>
    </source>
</evidence>
<proteinExistence type="inferred from homology"/>
<dbReference type="GO" id="GO:0046872">
    <property type="term" value="F:metal ion binding"/>
    <property type="evidence" value="ECO:0007669"/>
    <property type="project" value="UniProtKB-KW"/>
</dbReference>
<dbReference type="Pfam" id="PF04828">
    <property type="entry name" value="GFA"/>
    <property type="match status" value="1"/>
</dbReference>
<evidence type="ECO:0000256" key="2">
    <source>
        <dbReference type="ARBA" id="ARBA00022723"/>
    </source>
</evidence>
<gene>
    <name evidence="5" type="ORF">SAMN05216404_101133</name>
</gene>
<dbReference type="Gene3D" id="2.170.150.70">
    <property type="match status" value="1"/>
</dbReference>
<reference evidence="5 6" key="1">
    <citation type="submission" date="2016-10" db="EMBL/GenBank/DDBJ databases">
        <authorList>
            <person name="de Groot N.N."/>
        </authorList>
    </citation>
    <scope>NUCLEOTIDE SEQUENCE [LARGE SCALE GENOMIC DNA]</scope>
    <source>
        <strain evidence="5 6">Nl18</strain>
    </source>
</reference>
<comment type="similarity">
    <text evidence="1">Belongs to the Gfa family.</text>
</comment>
<dbReference type="AlphaFoldDB" id="A0A1H8B7R0"/>